<feature type="compositionally biased region" description="Polar residues" evidence="1">
    <location>
        <begin position="39"/>
        <end position="49"/>
    </location>
</feature>
<dbReference type="HOGENOM" id="CLU_3011066_0_0_4"/>
<reference evidence="2 3" key="1">
    <citation type="journal article" date="2011" name="J. Bacteriol.">
        <title>Complete genome sequence of the plant pathogen Ralstonia solanacearum strain Po82.</title>
        <authorList>
            <person name="Xu J."/>
            <person name="Zheng H.J."/>
            <person name="Liu L."/>
            <person name="Pan Z.C."/>
            <person name="Prior P."/>
            <person name="Tang B."/>
            <person name="Xu J.S."/>
            <person name="Zhang H."/>
            <person name="Tian Q."/>
            <person name="Zhang L.Q."/>
            <person name="Feng J."/>
        </authorList>
    </citation>
    <scope>NUCLEOTIDE SEQUENCE [LARGE SCALE GENOMIC DNA]</scope>
    <source>
        <strain evidence="3">Po82</strain>
    </source>
</reference>
<accession>F6G849</accession>
<dbReference type="PATRIC" id="fig|1031711.3.peg.3424"/>
<dbReference type="Proteomes" id="UP000007953">
    <property type="component" value="Plasmid megaplasmid"/>
</dbReference>
<evidence type="ECO:0000313" key="3">
    <source>
        <dbReference type="Proteomes" id="UP000007953"/>
    </source>
</evidence>
<dbReference type="KEGG" id="rsn:RSPO_m00160"/>
<sequence>MGKSIGIEIPGKSLSNRIEITNRPDLPNASWKLNHPIASKNSWPSTPSQYRVFEES</sequence>
<protein>
    <submittedName>
        <fullName evidence="2">Uncharacterized protein</fullName>
    </submittedName>
</protein>
<gene>
    <name evidence="2" type="ordered locus">RSPO_m00160</name>
</gene>
<geneLocation type="plasmid" evidence="3"/>
<feature type="region of interest" description="Disordered" evidence="1">
    <location>
        <begin position="37"/>
        <end position="56"/>
    </location>
</feature>
<name>F6G849_RALS8</name>
<dbReference type="AlphaFoldDB" id="F6G849"/>
<evidence type="ECO:0000256" key="1">
    <source>
        <dbReference type="SAM" id="MobiDB-lite"/>
    </source>
</evidence>
<keyword evidence="2" id="KW-0614">Plasmid</keyword>
<organism evidence="2 3">
    <name type="scientific">Ralstonia solanacearum (strain Po82)</name>
    <dbReference type="NCBI Taxonomy" id="1031711"/>
    <lineage>
        <taxon>Bacteria</taxon>
        <taxon>Pseudomonadati</taxon>
        <taxon>Pseudomonadota</taxon>
        <taxon>Betaproteobacteria</taxon>
        <taxon>Burkholderiales</taxon>
        <taxon>Burkholderiaceae</taxon>
        <taxon>Ralstonia</taxon>
        <taxon>Ralstonia solanacearum species complex</taxon>
    </lineage>
</organism>
<dbReference type="EMBL" id="CP002820">
    <property type="protein sequence ID" value="AEG70801.1"/>
    <property type="molecule type" value="Genomic_DNA"/>
</dbReference>
<proteinExistence type="predicted"/>
<evidence type="ECO:0000313" key="2">
    <source>
        <dbReference type="EMBL" id="AEG70801.1"/>
    </source>
</evidence>